<dbReference type="Proteomes" id="UP000747110">
    <property type="component" value="Unassembled WGS sequence"/>
</dbReference>
<reference evidence="2" key="1">
    <citation type="journal article" date="2021" name="Proc. Natl. Acad. Sci. U.S.A.">
        <title>Three genomes in the algal genus Volvox reveal the fate of a haploid sex-determining region after a transition to homothallism.</title>
        <authorList>
            <person name="Yamamoto K."/>
            <person name="Hamaji T."/>
            <person name="Kawai-Toyooka H."/>
            <person name="Matsuzaki R."/>
            <person name="Takahashi F."/>
            <person name="Nishimura Y."/>
            <person name="Kawachi M."/>
            <person name="Noguchi H."/>
            <person name="Minakuchi Y."/>
            <person name="Umen J.G."/>
            <person name="Toyoda A."/>
            <person name="Nozaki H."/>
        </authorList>
    </citation>
    <scope>NUCLEOTIDE SEQUENCE</scope>
    <source>
        <strain evidence="3">NIES-3785</strain>
        <strain evidence="2">NIES-3786</strain>
    </source>
</reference>
<accession>A0A8J4D6R3</accession>
<name>A0A8J4D6R3_9CHLO</name>
<gene>
    <name evidence="2" type="ORF">Vretifemale_20595</name>
    <name evidence="3" type="ORF">Vretimale_19362</name>
</gene>
<dbReference type="EMBL" id="BNCP01000089">
    <property type="protein sequence ID" value="GIL93134.1"/>
    <property type="molecule type" value="Genomic_DNA"/>
</dbReference>
<keyword evidence="4" id="KW-1185">Reference proteome</keyword>
<evidence type="ECO:0000256" key="1">
    <source>
        <dbReference type="SAM" id="MobiDB-lite"/>
    </source>
</evidence>
<evidence type="ECO:0000313" key="4">
    <source>
        <dbReference type="Proteomes" id="UP000747110"/>
    </source>
</evidence>
<dbReference type="Proteomes" id="UP000722791">
    <property type="component" value="Unassembled WGS sequence"/>
</dbReference>
<dbReference type="AlphaFoldDB" id="A0A8J4D6R3"/>
<feature type="region of interest" description="Disordered" evidence="1">
    <location>
        <begin position="275"/>
        <end position="296"/>
    </location>
</feature>
<organism evidence="2 4">
    <name type="scientific">Volvox reticuliferus</name>
    <dbReference type="NCBI Taxonomy" id="1737510"/>
    <lineage>
        <taxon>Eukaryota</taxon>
        <taxon>Viridiplantae</taxon>
        <taxon>Chlorophyta</taxon>
        <taxon>core chlorophytes</taxon>
        <taxon>Chlorophyceae</taxon>
        <taxon>CS clade</taxon>
        <taxon>Chlamydomonadales</taxon>
        <taxon>Volvocaceae</taxon>
        <taxon>Volvox</taxon>
    </lineage>
</organism>
<sequence>MPQGATPKHGEKTGKMSCGLLDLDLDDVIELVINSDDCHDDDFMEAQREIFNSGHEVFVVRGLSKAISGFRPAVTCEGFLASVSRTSSGYTLLPRGADQHLSFKYEPPSPKFSCRQPSSISYRLQLLHGSQCLYSLRGLSKILRCQRSAHALEWGPVHLVFAAAADLDTFLATLKYVDVVEMAPVVETQQSTIAAAVATAGRSTTICGCSSSRQSSHAMQRKDGHRGHGSNYAHGCGSSCVCPSHIGAPFFAATGGPAVLAAVAAACLLTQRGAGPASGRKRVAESPANVPTKGGA</sequence>
<protein>
    <submittedName>
        <fullName evidence="2">Uncharacterized protein</fullName>
    </submittedName>
</protein>
<comment type="caution">
    <text evidence="2">The sequence shown here is derived from an EMBL/GenBank/DDBJ whole genome shotgun (WGS) entry which is preliminary data.</text>
</comment>
<evidence type="ECO:0000313" key="3">
    <source>
        <dbReference type="EMBL" id="GIM16772.1"/>
    </source>
</evidence>
<dbReference type="OrthoDB" id="548126at2759"/>
<dbReference type="EMBL" id="BNCQ01000085">
    <property type="protein sequence ID" value="GIM16772.1"/>
    <property type="molecule type" value="Genomic_DNA"/>
</dbReference>
<evidence type="ECO:0000313" key="2">
    <source>
        <dbReference type="EMBL" id="GIL93134.1"/>
    </source>
</evidence>
<proteinExistence type="predicted"/>